<dbReference type="AlphaFoldDB" id="A0A2H0YUQ6"/>
<gene>
    <name evidence="1" type="ORF">COT25_02920</name>
</gene>
<dbReference type="SUPFAM" id="SSF48576">
    <property type="entry name" value="Terpenoid synthases"/>
    <property type="match status" value="1"/>
</dbReference>
<sequence length="310" mass="34918">MTVRIPKLKLTRKLNIKISRLELTMNQKRIASSEVMNRLYGKLDFFQKILKPHVDRLIQEYAGKESLPGYFRGIPHRIICICPMALCDAALLDIGKAPDESLLAGLGLSMYSISTHDDVVDESPETKQERASLIYSGNIATLQGIRILMGSGHQKLIPHLMHLMNLNHCFQTDIAFSIWQKPSDEAGYLDAIKHTGYWASIGPVLAMHAAGKTELIPFAEEFGKHYGLMCQLYDDVREINDDLKNGYFSLPISTAIKSDLDLNDPVQRVQATKRSKELAANCFFEIERICDNFPRLLELARNMHIGGSTL</sequence>
<evidence type="ECO:0000313" key="2">
    <source>
        <dbReference type="Proteomes" id="UP000228711"/>
    </source>
</evidence>
<organism evidence="1 2">
    <name type="scientific">Candidatus Kerfeldbacteria bacterium CG08_land_8_20_14_0_20_42_7</name>
    <dbReference type="NCBI Taxonomy" id="2014245"/>
    <lineage>
        <taxon>Bacteria</taxon>
        <taxon>Candidatus Kerfeldiibacteriota</taxon>
    </lineage>
</organism>
<reference evidence="2" key="1">
    <citation type="submission" date="2017-09" db="EMBL/GenBank/DDBJ databases">
        <title>Depth-based differentiation of microbial function through sediment-hosted aquifers and enrichment of novel symbionts in the deep terrestrial subsurface.</title>
        <authorList>
            <person name="Probst A.J."/>
            <person name="Ladd B."/>
            <person name="Jarett J.K."/>
            <person name="Geller-Mcgrath D.E."/>
            <person name="Sieber C.M.K."/>
            <person name="Emerson J.B."/>
            <person name="Anantharaman K."/>
            <person name="Thomas B.C."/>
            <person name="Malmstrom R."/>
            <person name="Stieglmeier M."/>
            <person name="Klingl A."/>
            <person name="Woyke T."/>
            <person name="Ryan C.M."/>
            <person name="Banfield J.F."/>
        </authorList>
    </citation>
    <scope>NUCLEOTIDE SEQUENCE [LARGE SCALE GENOMIC DNA]</scope>
</reference>
<name>A0A2H0YUQ6_9BACT</name>
<dbReference type="Gene3D" id="1.10.600.10">
    <property type="entry name" value="Farnesyl Diphosphate Synthase"/>
    <property type="match status" value="1"/>
</dbReference>
<dbReference type="CDD" id="cd00385">
    <property type="entry name" value="Isoprenoid_Biosyn_C1"/>
    <property type="match status" value="1"/>
</dbReference>
<evidence type="ECO:0000313" key="1">
    <source>
        <dbReference type="EMBL" id="PIS41472.1"/>
    </source>
</evidence>
<accession>A0A2H0YUQ6</accession>
<evidence type="ECO:0008006" key="3">
    <source>
        <dbReference type="Google" id="ProtNLM"/>
    </source>
</evidence>
<dbReference type="Proteomes" id="UP000228711">
    <property type="component" value="Unassembled WGS sequence"/>
</dbReference>
<protein>
    <recommendedName>
        <fullName evidence="3">Polyprenyl synthetase</fullName>
    </recommendedName>
</protein>
<proteinExistence type="predicted"/>
<dbReference type="InterPro" id="IPR008949">
    <property type="entry name" value="Isoprenoid_synthase_dom_sf"/>
</dbReference>
<comment type="caution">
    <text evidence="1">The sequence shown here is derived from an EMBL/GenBank/DDBJ whole genome shotgun (WGS) entry which is preliminary data.</text>
</comment>
<dbReference type="EMBL" id="PEXV01000100">
    <property type="protein sequence ID" value="PIS41472.1"/>
    <property type="molecule type" value="Genomic_DNA"/>
</dbReference>